<accession>A0A8X6EYD8</accession>
<proteinExistence type="predicted"/>
<gene>
    <name evidence="1" type="ORF">TNCT_530021</name>
</gene>
<dbReference type="AlphaFoldDB" id="A0A8X6EYD8"/>
<evidence type="ECO:0000313" key="1">
    <source>
        <dbReference type="EMBL" id="GFQ64762.1"/>
    </source>
</evidence>
<dbReference type="EMBL" id="BMAO01000147">
    <property type="protein sequence ID" value="GFQ64762.1"/>
    <property type="molecule type" value="Genomic_DNA"/>
</dbReference>
<dbReference type="PROSITE" id="PS51257">
    <property type="entry name" value="PROKAR_LIPOPROTEIN"/>
    <property type="match status" value="1"/>
</dbReference>
<name>A0A8X6EYD8_TRICU</name>
<organism evidence="1 2">
    <name type="scientific">Trichonephila clavata</name>
    <name type="common">Joro spider</name>
    <name type="synonym">Nephila clavata</name>
    <dbReference type="NCBI Taxonomy" id="2740835"/>
    <lineage>
        <taxon>Eukaryota</taxon>
        <taxon>Metazoa</taxon>
        <taxon>Ecdysozoa</taxon>
        <taxon>Arthropoda</taxon>
        <taxon>Chelicerata</taxon>
        <taxon>Arachnida</taxon>
        <taxon>Araneae</taxon>
        <taxon>Araneomorphae</taxon>
        <taxon>Entelegynae</taxon>
        <taxon>Araneoidea</taxon>
        <taxon>Nephilidae</taxon>
        <taxon>Trichonephila</taxon>
    </lineage>
</organism>
<dbReference type="Proteomes" id="UP000887116">
    <property type="component" value="Unassembled WGS sequence"/>
</dbReference>
<keyword evidence="2" id="KW-1185">Reference proteome</keyword>
<protein>
    <submittedName>
        <fullName evidence="1">Uncharacterized protein</fullName>
    </submittedName>
</protein>
<evidence type="ECO:0000313" key="2">
    <source>
        <dbReference type="Proteomes" id="UP000887116"/>
    </source>
</evidence>
<comment type="caution">
    <text evidence="1">The sequence shown here is derived from an EMBL/GenBank/DDBJ whole genome shotgun (WGS) entry which is preliminary data.</text>
</comment>
<sequence length="69" mass="7434">MRWTGTESSGLGLSVAGCHCAALRTGNGPCRQDLPFVGCFTLGHLSCSWTRWKGLWHLPLPPLVALKSP</sequence>
<reference evidence="1" key="1">
    <citation type="submission" date="2020-07" db="EMBL/GenBank/DDBJ databases">
        <title>Multicomponent nature underlies the extraordinary mechanical properties of spider dragline silk.</title>
        <authorList>
            <person name="Kono N."/>
            <person name="Nakamura H."/>
            <person name="Mori M."/>
            <person name="Yoshida Y."/>
            <person name="Ohtoshi R."/>
            <person name="Malay A.D."/>
            <person name="Moran D.A.P."/>
            <person name="Tomita M."/>
            <person name="Numata K."/>
            <person name="Arakawa K."/>
        </authorList>
    </citation>
    <scope>NUCLEOTIDE SEQUENCE</scope>
</reference>